<dbReference type="Gene3D" id="1.20.120.720">
    <property type="entry name" value="Myosin VI head, motor domain, U50 subdomain"/>
    <property type="match status" value="1"/>
</dbReference>
<evidence type="ECO:0000256" key="4">
    <source>
        <dbReference type="ARBA" id="ARBA00037868"/>
    </source>
</evidence>
<dbReference type="Proteomes" id="UP000306102">
    <property type="component" value="Unassembled WGS sequence"/>
</dbReference>
<keyword evidence="6" id="KW-1185">Reference proteome</keyword>
<evidence type="ECO:0000313" key="6">
    <source>
        <dbReference type="Proteomes" id="UP000306102"/>
    </source>
</evidence>
<evidence type="ECO:0000256" key="3">
    <source>
        <dbReference type="ARBA" id="ARBA00023134"/>
    </source>
</evidence>
<dbReference type="PANTHER" id="PTHR47977">
    <property type="entry name" value="RAS-RELATED PROTEIN RAB"/>
    <property type="match status" value="1"/>
</dbReference>
<accession>A0A4S4EU86</accession>
<name>A0A4S4EU86_CAMSN</name>
<evidence type="ECO:0000313" key="5">
    <source>
        <dbReference type="EMBL" id="THG20473.1"/>
    </source>
</evidence>
<keyword evidence="3" id="KW-0342">GTP-binding</keyword>
<dbReference type="InterPro" id="IPR050227">
    <property type="entry name" value="Rab"/>
</dbReference>
<comment type="subcellular location">
    <subcellularLocation>
        <location evidence="4">Endomembrane system</location>
        <topology evidence="4">Lipid-anchor</topology>
    </subcellularLocation>
</comment>
<gene>
    <name evidence="5" type="ORF">TEA_015120</name>
</gene>
<comment type="caution">
    <text evidence="5">The sequence shown here is derived from an EMBL/GenBank/DDBJ whole genome shotgun (WGS) entry which is preliminary data.</text>
</comment>
<evidence type="ECO:0000256" key="2">
    <source>
        <dbReference type="ARBA" id="ARBA00022741"/>
    </source>
</evidence>
<dbReference type="STRING" id="542762.A0A4S4EU86"/>
<dbReference type="SUPFAM" id="SSF52540">
    <property type="entry name" value="P-loop containing nucleoside triphosphate hydrolases"/>
    <property type="match status" value="1"/>
</dbReference>
<dbReference type="InterPro" id="IPR027417">
    <property type="entry name" value="P-loop_NTPase"/>
</dbReference>
<sequence length="581" mass="65569">MAKVVMVTARIHRNYDGDRSSVVEGYDGGGSAILGNCDSSGLTVVDGSESAVVGERKKLLIEEVFLRLPPPSVARFKSISKWWRRYLSEPPFVDRYEARNLSVLGFFYQTNYKKFVFRAIPSNPNPNPNDKSSSSISISTGNRLRIGFEGHIGASDNTLLVINFSNGLLLLYSSMPVPYYEVYNPTTSDKVSVRFSYDYETFATRYMVFGFAFDPYSTHPCFTIVDIADTGARKFRDDSYLESYISTIGVDFKIRTVEQDGKPLNSRLATAGTICICISNPLEALDIVHVSKEDQESVFKMLTAVLWLGNVSFTVIDNENHVEPVADEVWTYESILALLEPVALEYDPMHLSSRVQMLESLDNVVVELYKENFEMQLLCMDDWCDFPSIWKECLFDFRGIWNKLCLDLMDRKLNDLALFIQGTIKCGLQTDAKFINHFYYFCNQNDSYLESYISTIGVDFKIHTVEQDGKPLNSRLTKSSREEILIIHDDVRFANDVFDVDRLFSAEATEGAVKLYIEKIAISVSGAAHGGSSGTRLGFVHINGVSDLASVKYAMLPIAFNHADKAQTMSAYYEFVLVLWL</sequence>
<organism evidence="5 6">
    <name type="scientific">Camellia sinensis var. sinensis</name>
    <name type="common">China tea</name>
    <dbReference type="NCBI Taxonomy" id="542762"/>
    <lineage>
        <taxon>Eukaryota</taxon>
        <taxon>Viridiplantae</taxon>
        <taxon>Streptophyta</taxon>
        <taxon>Embryophyta</taxon>
        <taxon>Tracheophyta</taxon>
        <taxon>Spermatophyta</taxon>
        <taxon>Magnoliopsida</taxon>
        <taxon>eudicotyledons</taxon>
        <taxon>Gunneridae</taxon>
        <taxon>Pentapetalae</taxon>
        <taxon>asterids</taxon>
        <taxon>Ericales</taxon>
        <taxon>Theaceae</taxon>
        <taxon>Camellia</taxon>
    </lineage>
</organism>
<dbReference type="InterPro" id="IPR036047">
    <property type="entry name" value="F-box-like_dom_sf"/>
</dbReference>
<reference evidence="5 6" key="1">
    <citation type="journal article" date="2018" name="Proc. Natl. Acad. Sci. U.S.A.">
        <title>Draft genome sequence of Camellia sinensis var. sinensis provides insights into the evolution of the tea genome and tea quality.</title>
        <authorList>
            <person name="Wei C."/>
            <person name="Yang H."/>
            <person name="Wang S."/>
            <person name="Zhao J."/>
            <person name="Liu C."/>
            <person name="Gao L."/>
            <person name="Xia E."/>
            <person name="Lu Y."/>
            <person name="Tai Y."/>
            <person name="She G."/>
            <person name="Sun J."/>
            <person name="Cao H."/>
            <person name="Tong W."/>
            <person name="Gao Q."/>
            <person name="Li Y."/>
            <person name="Deng W."/>
            <person name="Jiang X."/>
            <person name="Wang W."/>
            <person name="Chen Q."/>
            <person name="Zhang S."/>
            <person name="Li H."/>
            <person name="Wu J."/>
            <person name="Wang P."/>
            <person name="Li P."/>
            <person name="Shi C."/>
            <person name="Zheng F."/>
            <person name="Jian J."/>
            <person name="Huang B."/>
            <person name="Shan D."/>
            <person name="Shi M."/>
            <person name="Fang C."/>
            <person name="Yue Y."/>
            <person name="Li F."/>
            <person name="Li D."/>
            <person name="Wei S."/>
            <person name="Han B."/>
            <person name="Jiang C."/>
            <person name="Yin Y."/>
            <person name="Xia T."/>
            <person name="Zhang Z."/>
            <person name="Bennetzen J.L."/>
            <person name="Zhao S."/>
            <person name="Wan X."/>
        </authorList>
    </citation>
    <scope>NUCLEOTIDE SEQUENCE [LARGE SCALE GENOMIC DNA]</scope>
    <source>
        <strain evidence="6">cv. Shuchazao</strain>
        <tissue evidence="5">Leaf</tissue>
    </source>
</reference>
<comment type="similarity">
    <text evidence="1">Belongs to the small GTPase superfamily. Rab family.</text>
</comment>
<dbReference type="GO" id="GO:0005525">
    <property type="term" value="F:GTP binding"/>
    <property type="evidence" value="ECO:0007669"/>
    <property type="project" value="UniProtKB-KW"/>
</dbReference>
<dbReference type="AlphaFoldDB" id="A0A4S4EU86"/>
<dbReference type="EMBL" id="SDRB02001922">
    <property type="protein sequence ID" value="THG20473.1"/>
    <property type="molecule type" value="Genomic_DNA"/>
</dbReference>
<dbReference type="GO" id="GO:0012505">
    <property type="term" value="C:endomembrane system"/>
    <property type="evidence" value="ECO:0007669"/>
    <property type="project" value="UniProtKB-SubCell"/>
</dbReference>
<evidence type="ECO:0000256" key="1">
    <source>
        <dbReference type="ARBA" id="ARBA00006270"/>
    </source>
</evidence>
<evidence type="ECO:0008006" key="7">
    <source>
        <dbReference type="Google" id="ProtNLM"/>
    </source>
</evidence>
<proteinExistence type="inferred from homology"/>
<keyword evidence="2" id="KW-0547">Nucleotide-binding</keyword>
<dbReference type="SUPFAM" id="SSF81383">
    <property type="entry name" value="F-box domain"/>
    <property type="match status" value="1"/>
</dbReference>
<protein>
    <recommendedName>
        <fullName evidence="7">F-box domain-containing protein</fullName>
    </recommendedName>
</protein>